<dbReference type="OrthoDB" id="9809144at2"/>
<sequence>MITQATAQTDPTESARQAMLLLQEAAKALDGADGAGDRVAALTQTVQAYEAGLAALREGLRQARVREAAIDGVFRAENERLAQLLGVLQAIESSPEPHLLLHPEGPVGTARTGMILSDVTPALNAEAGRLRAALQEVAVLRALQESAVVTLEQGLTGVQQARTELSQAMSNRTDLPKRITTDPEAMENLIATADTLESFASGLMSATVEDTSVSIANPDFTEAQGTLELPVLGRIIRRMDEADAAGVRRPGWVIATRPLTLVTLPWPATIRYLGPLLDYGQVAIVEPGEDYLLVFAGLGQLFGEVGEVLPKGAPIGLMGGAAPTDPQAFLISNDTAGGAEANQTLYLELRKDGEPVDPADWFAVSGE</sequence>
<dbReference type="Proteomes" id="UP000002931">
    <property type="component" value="Unassembled WGS sequence"/>
</dbReference>
<dbReference type="RefSeq" id="WP_008332128.1">
    <property type="nucleotide sequence ID" value="NZ_CH902578.1"/>
</dbReference>
<organism evidence="1 2">
    <name type="scientific">Maritimibacter alkaliphilus HTCC2654</name>
    <dbReference type="NCBI Taxonomy" id="314271"/>
    <lineage>
        <taxon>Bacteria</taxon>
        <taxon>Pseudomonadati</taxon>
        <taxon>Pseudomonadota</taxon>
        <taxon>Alphaproteobacteria</taxon>
        <taxon>Rhodobacterales</taxon>
        <taxon>Roseobacteraceae</taxon>
        <taxon>Maritimibacter</taxon>
    </lineage>
</organism>
<comment type="caution">
    <text evidence="1">The sequence shown here is derived from an EMBL/GenBank/DDBJ whole genome shotgun (WGS) entry which is preliminary data.</text>
</comment>
<dbReference type="HOGENOM" id="CLU_060284_0_0_5"/>
<protein>
    <recommendedName>
        <fullName evidence="3">Peptidase M23B</fullName>
    </recommendedName>
</protein>
<keyword evidence="2" id="KW-1185">Reference proteome</keyword>
<evidence type="ECO:0008006" key="3">
    <source>
        <dbReference type="Google" id="ProtNLM"/>
    </source>
</evidence>
<dbReference type="SUPFAM" id="SSF51261">
    <property type="entry name" value="Duplicated hybrid motif"/>
    <property type="match status" value="1"/>
</dbReference>
<gene>
    <name evidence="1" type="ORF">RB2654_12574</name>
</gene>
<dbReference type="Gene3D" id="2.70.70.10">
    <property type="entry name" value="Glucose Permease (Domain IIA)"/>
    <property type="match status" value="1"/>
</dbReference>
<dbReference type="AlphaFoldDB" id="A3VCN8"/>
<evidence type="ECO:0000313" key="1">
    <source>
        <dbReference type="EMBL" id="EAQ13906.1"/>
    </source>
</evidence>
<name>A3VCN8_9RHOB</name>
<dbReference type="EMBL" id="AAMT01000003">
    <property type="protein sequence ID" value="EAQ13906.1"/>
    <property type="molecule type" value="Genomic_DNA"/>
</dbReference>
<reference evidence="1 2" key="1">
    <citation type="journal article" date="2010" name="J. Bacteriol.">
        <title>Genome sequences of Pelagibaca bermudensis HTCC2601T and Maritimibacter alkaliphilus HTCC2654T, the type strains of two marine Roseobacter genera.</title>
        <authorList>
            <person name="Thrash J.C."/>
            <person name="Cho J.C."/>
            <person name="Ferriera S."/>
            <person name="Johnson J."/>
            <person name="Vergin K.L."/>
            <person name="Giovannoni S.J."/>
        </authorList>
    </citation>
    <scope>NUCLEOTIDE SEQUENCE [LARGE SCALE GENOMIC DNA]</scope>
    <source>
        <strain evidence="1 2">HTCC2654</strain>
    </source>
</reference>
<proteinExistence type="predicted"/>
<evidence type="ECO:0000313" key="2">
    <source>
        <dbReference type="Proteomes" id="UP000002931"/>
    </source>
</evidence>
<dbReference type="STRING" id="314271.RB2654_12574"/>
<dbReference type="eggNOG" id="COG4942">
    <property type="taxonomic scope" value="Bacteria"/>
</dbReference>
<accession>A3VCN8</accession>
<dbReference type="InterPro" id="IPR011055">
    <property type="entry name" value="Dup_hybrid_motif"/>
</dbReference>